<dbReference type="Proteomes" id="UP001620514">
    <property type="component" value="Unassembled WGS sequence"/>
</dbReference>
<evidence type="ECO:0000256" key="1">
    <source>
        <dbReference type="SAM" id="MobiDB-lite"/>
    </source>
</evidence>
<sequence length="98" mass="10589">MIADRTGRTDSFLAARVKSRLRFAVPTGHKARLALAHRAFRPRGREQTVSDGSDGSDGSWPDSAGSRESLNGYEAHVPCQPVRIMRSASVLVRAQAGV</sequence>
<dbReference type="EMBL" id="JBIYDN010000027">
    <property type="protein sequence ID" value="MFK4446599.1"/>
    <property type="molecule type" value="Genomic_DNA"/>
</dbReference>
<comment type="caution">
    <text evidence="2">The sequence shown here is derived from an EMBL/GenBank/DDBJ whole genome shotgun (WGS) entry which is preliminary data.</text>
</comment>
<feature type="region of interest" description="Disordered" evidence="1">
    <location>
        <begin position="36"/>
        <end position="72"/>
    </location>
</feature>
<proteinExistence type="predicted"/>
<evidence type="ECO:0000313" key="3">
    <source>
        <dbReference type="Proteomes" id="UP001620514"/>
    </source>
</evidence>
<organism evidence="2 3">
    <name type="scientific">Caballeronia udeis</name>
    <dbReference type="NCBI Taxonomy" id="1232866"/>
    <lineage>
        <taxon>Bacteria</taxon>
        <taxon>Pseudomonadati</taxon>
        <taxon>Pseudomonadota</taxon>
        <taxon>Betaproteobacteria</taxon>
        <taxon>Burkholderiales</taxon>
        <taxon>Burkholderiaceae</taxon>
        <taxon>Caballeronia</taxon>
    </lineage>
</organism>
<name>A0ABW8MSC5_9BURK</name>
<evidence type="ECO:0000313" key="2">
    <source>
        <dbReference type="EMBL" id="MFK4446599.1"/>
    </source>
</evidence>
<keyword evidence="3" id="KW-1185">Reference proteome</keyword>
<gene>
    <name evidence="2" type="ORF">ABH943_006631</name>
</gene>
<reference evidence="2 3" key="1">
    <citation type="submission" date="2024-11" db="EMBL/GenBank/DDBJ databases">
        <title>Using genomics to understand microbial adaptation to soil warming.</title>
        <authorList>
            <person name="Deangelis K.M. PhD."/>
        </authorList>
    </citation>
    <scope>NUCLEOTIDE SEQUENCE [LARGE SCALE GENOMIC DNA]</scope>
    <source>
        <strain evidence="2 3">GAS97</strain>
    </source>
</reference>
<accession>A0ABW8MSC5</accession>
<protein>
    <submittedName>
        <fullName evidence="2">Uncharacterized protein</fullName>
    </submittedName>
</protein>
<feature type="compositionally biased region" description="Low complexity" evidence="1">
    <location>
        <begin position="50"/>
        <end position="66"/>
    </location>
</feature>